<dbReference type="InterPro" id="IPR043138">
    <property type="entry name" value="GGT_lsub"/>
</dbReference>
<evidence type="ECO:0000256" key="7">
    <source>
        <dbReference type="ARBA" id="ARBA00023315"/>
    </source>
</evidence>
<dbReference type="GO" id="GO:0103068">
    <property type="term" value="F:leukotriene C4 gamma-glutamyl transferase activity"/>
    <property type="evidence" value="ECO:0007669"/>
    <property type="project" value="UniProtKB-EC"/>
</dbReference>
<evidence type="ECO:0000256" key="9">
    <source>
        <dbReference type="PIRSR" id="PIRSR600101-1"/>
    </source>
</evidence>
<keyword evidence="11" id="KW-0317">Glutathione biosynthesis</keyword>
<dbReference type="PANTHER" id="PTHR43199:SF1">
    <property type="entry name" value="GLUTATHIONE HYDROLASE PROENZYME"/>
    <property type="match status" value="1"/>
</dbReference>
<protein>
    <recommendedName>
        <fullName evidence="11">Glutathione hydrolase proenzyme</fullName>
        <ecNumber evidence="11">2.3.2.2</ecNumber>
        <ecNumber evidence="11">3.4.19.13</ecNumber>
    </recommendedName>
    <component>
        <recommendedName>
            <fullName evidence="11">Glutathione hydrolase large chain</fullName>
        </recommendedName>
    </component>
    <component>
        <recommendedName>
            <fullName evidence="11">Glutathione hydrolase small chain</fullName>
        </recommendedName>
    </component>
</protein>
<dbReference type="Pfam" id="PF01019">
    <property type="entry name" value="G_glu_transpept"/>
    <property type="match status" value="1"/>
</dbReference>
<keyword evidence="7 11" id="KW-0012">Acyltransferase</keyword>
<gene>
    <name evidence="14" type="ORF">SAMN06295937_1002137</name>
</gene>
<dbReference type="UniPathway" id="UPA00204"/>
<dbReference type="SUPFAM" id="SSF56235">
    <property type="entry name" value="N-terminal nucleophile aminohydrolases (Ntn hydrolases)"/>
    <property type="match status" value="1"/>
</dbReference>
<evidence type="ECO:0000256" key="5">
    <source>
        <dbReference type="ARBA" id="ARBA00022801"/>
    </source>
</evidence>
<dbReference type="Proteomes" id="UP000190044">
    <property type="component" value="Unassembled WGS sequence"/>
</dbReference>
<dbReference type="EMBL" id="FUYP01000002">
    <property type="protein sequence ID" value="SKB29143.1"/>
    <property type="molecule type" value="Genomic_DNA"/>
</dbReference>
<dbReference type="InterPro" id="IPR029055">
    <property type="entry name" value="Ntn_hydrolases_N"/>
</dbReference>
<organism evidence="14 15">
    <name type="scientific">Sphingopyxis flava</name>
    <dbReference type="NCBI Taxonomy" id="1507287"/>
    <lineage>
        <taxon>Bacteria</taxon>
        <taxon>Pseudomonadati</taxon>
        <taxon>Pseudomonadota</taxon>
        <taxon>Alphaproteobacteria</taxon>
        <taxon>Sphingomonadales</taxon>
        <taxon>Sphingomonadaceae</taxon>
        <taxon>Sphingopyxis</taxon>
    </lineage>
</organism>
<dbReference type="EC" id="2.3.2.2" evidence="11"/>
<comment type="catalytic activity">
    <reaction evidence="8 11">
        <text>an N-terminal (5-L-glutamyl)-[peptide] + an alpha-amino acid = 5-L-glutamyl amino acid + an N-terminal L-alpha-aminoacyl-[peptide]</text>
        <dbReference type="Rhea" id="RHEA:23904"/>
        <dbReference type="Rhea" id="RHEA-COMP:9780"/>
        <dbReference type="Rhea" id="RHEA-COMP:9795"/>
        <dbReference type="ChEBI" id="CHEBI:77644"/>
        <dbReference type="ChEBI" id="CHEBI:78597"/>
        <dbReference type="ChEBI" id="CHEBI:78599"/>
        <dbReference type="ChEBI" id="CHEBI:78608"/>
        <dbReference type="EC" id="2.3.2.2"/>
    </reaction>
</comment>
<evidence type="ECO:0000256" key="12">
    <source>
        <dbReference type="SAM" id="MobiDB-lite"/>
    </source>
</evidence>
<dbReference type="AlphaFoldDB" id="A0A1T5A3C1"/>
<evidence type="ECO:0000256" key="13">
    <source>
        <dbReference type="SAM" id="SignalP"/>
    </source>
</evidence>
<evidence type="ECO:0000256" key="2">
    <source>
        <dbReference type="ARBA" id="ARBA00001089"/>
    </source>
</evidence>
<feature type="binding site" evidence="10">
    <location>
        <begin position="441"/>
        <end position="442"/>
    </location>
    <ligand>
        <name>L-glutamate</name>
        <dbReference type="ChEBI" id="CHEBI:29985"/>
    </ligand>
</feature>
<name>A0A1T5A3C1_9SPHN</name>
<reference evidence="15" key="1">
    <citation type="submission" date="2017-02" db="EMBL/GenBank/DDBJ databases">
        <authorList>
            <person name="Varghese N."/>
            <person name="Submissions S."/>
        </authorList>
    </citation>
    <scope>NUCLEOTIDE SEQUENCE [LARGE SCALE GENOMIC DNA]</scope>
    <source>
        <strain evidence="15">R11H</strain>
    </source>
</reference>
<keyword evidence="13" id="KW-0732">Signal</keyword>
<comment type="pathway">
    <text evidence="11">Sulfur metabolism; glutathione metabolism.</text>
</comment>
<feature type="chain" id="PRO_5012594661" description="Glutathione hydrolase proenzyme" evidence="13">
    <location>
        <begin position="21"/>
        <end position="564"/>
    </location>
</feature>
<dbReference type="GO" id="GO:0036374">
    <property type="term" value="F:glutathione hydrolase activity"/>
    <property type="evidence" value="ECO:0007669"/>
    <property type="project" value="UniProtKB-UniRule"/>
</dbReference>
<dbReference type="OrthoDB" id="9781342at2"/>
<evidence type="ECO:0000313" key="15">
    <source>
        <dbReference type="Proteomes" id="UP000190044"/>
    </source>
</evidence>
<dbReference type="InterPro" id="IPR051792">
    <property type="entry name" value="GGT_bact"/>
</dbReference>
<evidence type="ECO:0000256" key="11">
    <source>
        <dbReference type="RuleBase" id="RU368036"/>
    </source>
</evidence>
<keyword evidence="6 11" id="KW-0865">Zymogen</keyword>
<evidence type="ECO:0000256" key="6">
    <source>
        <dbReference type="ARBA" id="ARBA00023145"/>
    </source>
</evidence>
<comment type="PTM">
    <text evidence="11">Cleaved by autocatalysis into a large and a small subunit.</text>
</comment>
<dbReference type="PANTHER" id="PTHR43199">
    <property type="entry name" value="GLUTATHIONE HYDROLASE"/>
    <property type="match status" value="1"/>
</dbReference>
<dbReference type="InterPro" id="IPR000101">
    <property type="entry name" value="GGT_peptidase"/>
</dbReference>
<evidence type="ECO:0000256" key="10">
    <source>
        <dbReference type="PIRSR" id="PIRSR600101-2"/>
    </source>
</evidence>
<accession>A0A1T5A3C1</accession>
<dbReference type="GO" id="GO:0006750">
    <property type="term" value="P:glutathione biosynthetic process"/>
    <property type="evidence" value="ECO:0007669"/>
    <property type="project" value="UniProtKB-KW"/>
</dbReference>
<feature type="binding site" evidence="10">
    <location>
        <position position="417"/>
    </location>
    <ligand>
        <name>L-glutamate</name>
        <dbReference type="ChEBI" id="CHEBI:29985"/>
    </ligand>
</feature>
<evidence type="ECO:0000256" key="1">
    <source>
        <dbReference type="ARBA" id="ARBA00001049"/>
    </source>
</evidence>
<keyword evidence="5 11" id="KW-0378">Hydrolase</keyword>
<proteinExistence type="inferred from homology"/>
<feature type="region of interest" description="Disordered" evidence="12">
    <location>
        <begin position="356"/>
        <end position="375"/>
    </location>
</feature>
<dbReference type="InterPro" id="IPR043137">
    <property type="entry name" value="GGT_ssub_C"/>
</dbReference>
<sequence>MIKRLLAAFSLFVIVLPSLAAAQGVTSSADPRATEAGREILEKGGSAADAQMAMMLVLTLVEPQSSGIGGGGFFLYHDAKTGEITTIDGRETAPASATPDRFLDKNGKPRGFTDVVPGGLSVGVPGNIRLMQEVHRRWGKLPWADLFAPAIALADKGFEVTPVLHNLMNRFADVWKDFPEIRAIYYVDGKPAPVGTVIKNPAYAALLRDIAARGPDAFYSGVNAQAIVKAVTQAPRNPAKMALADLAAYQAKERPAVCTTYRIYKLCGMAPPSSGATTVFGILGMLEAYDMKAMGKDNVMSWHLLAEAMQLAYADRGQYLGDSDFVDVPVKGLLDKQYLAVRRMLISPYKVRSDYPAGTPPGAEPRAPSGPVAEHGTTHFVAVDGEGNVASMTSTVESIFGSHLVANGYVLNNELTDFTFAAEQDGKPVANRVEAGKRPLSSMSPTIVYGPDDRPILALGSAGGKRIIMHVTKTLIGVLDWGLTAEEAIALPNLFFDEQGAIIEDNEMGKTIAQESAVFGKPIRPANFGSKVNAAERTPTGWRGAADPRTPGNWAIADPTAASE</sequence>
<comment type="catalytic activity">
    <reaction evidence="2 11">
        <text>glutathione + H2O = L-cysteinylglycine + L-glutamate</text>
        <dbReference type="Rhea" id="RHEA:28807"/>
        <dbReference type="ChEBI" id="CHEBI:15377"/>
        <dbReference type="ChEBI" id="CHEBI:29985"/>
        <dbReference type="ChEBI" id="CHEBI:57925"/>
        <dbReference type="ChEBI" id="CHEBI:61694"/>
        <dbReference type="EC" id="3.4.19.13"/>
    </reaction>
</comment>
<evidence type="ECO:0000256" key="8">
    <source>
        <dbReference type="ARBA" id="ARBA00047417"/>
    </source>
</evidence>
<evidence type="ECO:0000256" key="4">
    <source>
        <dbReference type="ARBA" id="ARBA00022679"/>
    </source>
</evidence>
<comment type="subunit">
    <text evidence="11">This enzyme consists of two polypeptide chains, which are synthesized in precursor form from a single polypeptide.</text>
</comment>
<dbReference type="PRINTS" id="PR01210">
    <property type="entry name" value="GGTRANSPTASE"/>
</dbReference>
<evidence type="ECO:0000313" key="14">
    <source>
        <dbReference type="EMBL" id="SKB29143.1"/>
    </source>
</evidence>
<feature type="binding site" evidence="10">
    <location>
        <position position="90"/>
    </location>
    <ligand>
        <name>L-glutamate</name>
        <dbReference type="ChEBI" id="CHEBI:29985"/>
    </ligand>
</feature>
<dbReference type="RefSeq" id="WP_079637053.1">
    <property type="nucleotide sequence ID" value="NZ_FUYP01000002.1"/>
</dbReference>
<dbReference type="NCBIfam" id="TIGR00066">
    <property type="entry name" value="g_glut_trans"/>
    <property type="match status" value="1"/>
</dbReference>
<dbReference type="Gene3D" id="3.60.20.40">
    <property type="match status" value="1"/>
</dbReference>
<feature type="active site" description="Nucleophile" evidence="9">
    <location>
        <position position="377"/>
    </location>
</feature>
<feature type="region of interest" description="Disordered" evidence="12">
    <location>
        <begin position="534"/>
        <end position="564"/>
    </location>
</feature>
<feature type="signal peptide" evidence="13">
    <location>
        <begin position="1"/>
        <end position="20"/>
    </location>
</feature>
<dbReference type="EC" id="3.4.19.13" evidence="11"/>
<comment type="catalytic activity">
    <reaction evidence="1 11">
        <text>an S-substituted glutathione + H2O = an S-substituted L-cysteinylglycine + L-glutamate</text>
        <dbReference type="Rhea" id="RHEA:59468"/>
        <dbReference type="ChEBI" id="CHEBI:15377"/>
        <dbReference type="ChEBI" id="CHEBI:29985"/>
        <dbReference type="ChEBI" id="CHEBI:90779"/>
        <dbReference type="ChEBI" id="CHEBI:143103"/>
        <dbReference type="EC" id="3.4.19.13"/>
    </reaction>
</comment>
<evidence type="ECO:0000256" key="3">
    <source>
        <dbReference type="ARBA" id="ARBA00009381"/>
    </source>
</evidence>
<dbReference type="GO" id="GO:0006751">
    <property type="term" value="P:glutathione catabolic process"/>
    <property type="evidence" value="ECO:0007669"/>
    <property type="project" value="UniProtKB-UniRule"/>
</dbReference>
<dbReference type="Gene3D" id="1.10.246.130">
    <property type="match status" value="1"/>
</dbReference>
<keyword evidence="15" id="KW-1185">Reference proteome</keyword>
<comment type="similarity">
    <text evidence="3 11">Belongs to the gamma-glutamyltransferase family.</text>
</comment>
<keyword evidence="4 11" id="KW-0808">Transferase</keyword>
<feature type="binding site" evidence="10">
    <location>
        <position position="464"/>
    </location>
    <ligand>
        <name>L-glutamate</name>
        <dbReference type="ChEBI" id="CHEBI:29985"/>
    </ligand>
</feature>